<organism evidence="2 3">
    <name type="scientific">Coniella lustricola</name>
    <dbReference type="NCBI Taxonomy" id="2025994"/>
    <lineage>
        <taxon>Eukaryota</taxon>
        <taxon>Fungi</taxon>
        <taxon>Dikarya</taxon>
        <taxon>Ascomycota</taxon>
        <taxon>Pezizomycotina</taxon>
        <taxon>Sordariomycetes</taxon>
        <taxon>Sordariomycetidae</taxon>
        <taxon>Diaporthales</taxon>
        <taxon>Schizoparmaceae</taxon>
        <taxon>Coniella</taxon>
    </lineage>
</organism>
<proteinExistence type="predicted"/>
<dbReference type="InParanoid" id="A0A2T2ZX33"/>
<dbReference type="EMBL" id="KZ678592">
    <property type="protein sequence ID" value="PSR78789.1"/>
    <property type="molecule type" value="Genomic_DNA"/>
</dbReference>
<dbReference type="STRING" id="2025994.A0A2T2ZX33"/>
<dbReference type="Proteomes" id="UP000241462">
    <property type="component" value="Unassembled WGS sequence"/>
</dbReference>
<evidence type="ECO:0000313" key="2">
    <source>
        <dbReference type="EMBL" id="PSR78789.1"/>
    </source>
</evidence>
<evidence type="ECO:0000256" key="1">
    <source>
        <dbReference type="SAM" id="MobiDB-lite"/>
    </source>
</evidence>
<protein>
    <submittedName>
        <fullName evidence="2">Uncharacterized protein</fullName>
    </submittedName>
</protein>
<dbReference type="OrthoDB" id="5275938at2759"/>
<dbReference type="AlphaFoldDB" id="A0A2T2ZX33"/>
<sequence length="513" mass="54290">MAQVHRRATSAGDFSPEHNNRRKSGIFFFNRSFKKSSSSSKTEQDSTSSTPTTPTLGPVQDAFDLKRTDTTRSISDLAQVAAASAQGDDAAASKPAEDLPTPPDTPGGCAADDEAEAASETAERSSGEVLADAAIIQEAEAEADTSTPQQPQVEVAKTFHNNANLYIKVHDAAGQEAIYSVRAGILDGASSVWSSGIASSETTTTTIVDLTADPVFGLDVLLSIAHYRFQDLPSLVSISELHQIAVTANKYETLHLLSPFVKDWLACVQDSDAQQAHDEALVTGCILGSPRLVARSVASCAYASSLGADGALLDSRGQPWHTQPLPAEAIELLAALRLSALERIISAVSRPVLRLLDPQSNSDDAASEADAEPVSYCHAPGGDDSVREDCEQVQLGSAIMGLTKAKLWPPPAAARVDVSPVRLAHAYGEVRLRTSAVADGHAQCGFGHQKKFDAVLGTEWAELGSAIVEQLAVRAKRSGAYEAEAFSGFEDKTVEAEKQLNEVVEEPVEADAE</sequence>
<gene>
    <name evidence="2" type="ORF">BD289DRAFT_443410</name>
</gene>
<feature type="compositionally biased region" description="Low complexity" evidence="1">
    <location>
        <begin position="35"/>
        <end position="55"/>
    </location>
</feature>
<name>A0A2T2ZX33_9PEZI</name>
<evidence type="ECO:0000313" key="3">
    <source>
        <dbReference type="Proteomes" id="UP000241462"/>
    </source>
</evidence>
<reference evidence="2 3" key="1">
    <citation type="journal article" date="2018" name="Mycol. Prog.">
        <title>Coniella lustricola, a new species from submerged detritus.</title>
        <authorList>
            <person name="Raudabaugh D.B."/>
            <person name="Iturriaga T."/>
            <person name="Carver A."/>
            <person name="Mondo S."/>
            <person name="Pangilinan J."/>
            <person name="Lipzen A."/>
            <person name="He G."/>
            <person name="Amirebrahimi M."/>
            <person name="Grigoriev I.V."/>
            <person name="Miller A.N."/>
        </authorList>
    </citation>
    <scope>NUCLEOTIDE SEQUENCE [LARGE SCALE GENOMIC DNA]</scope>
    <source>
        <strain evidence="2 3">B22-T-1</strain>
    </source>
</reference>
<keyword evidence="3" id="KW-1185">Reference proteome</keyword>
<feature type="region of interest" description="Disordered" evidence="1">
    <location>
        <begin position="1"/>
        <end position="128"/>
    </location>
</feature>
<accession>A0A2T2ZX33</accession>
<feature type="compositionally biased region" description="Low complexity" evidence="1">
    <location>
        <begin position="78"/>
        <end position="93"/>
    </location>
</feature>